<dbReference type="CDD" id="cd16378">
    <property type="entry name" value="CcmH_N"/>
    <property type="match status" value="1"/>
</dbReference>
<dbReference type="InterPro" id="IPR038297">
    <property type="entry name" value="CcmH/CycL/NrfF/Ccl2_sf"/>
</dbReference>
<dbReference type="Pfam" id="PF03918">
    <property type="entry name" value="CcmH"/>
    <property type="match status" value="1"/>
</dbReference>
<evidence type="ECO:0000256" key="6">
    <source>
        <dbReference type="ARBA" id="ARBA00023004"/>
    </source>
</evidence>
<dbReference type="PANTHER" id="PTHR47870:SF1">
    <property type="entry name" value="CYTOCHROME C-TYPE BIOGENESIS PROTEIN CCMH"/>
    <property type="match status" value="1"/>
</dbReference>
<keyword evidence="7" id="KW-1133">Transmembrane helix</keyword>
<evidence type="ECO:0000256" key="7">
    <source>
        <dbReference type="RuleBase" id="RU364112"/>
    </source>
</evidence>
<keyword evidence="7" id="KW-0472">Membrane</keyword>
<keyword evidence="7" id="KW-0812">Transmembrane</keyword>
<dbReference type="Proteomes" id="UP000250079">
    <property type="component" value="Chromosome"/>
</dbReference>
<dbReference type="FunFam" id="1.10.8.640:FF:000001">
    <property type="entry name" value="Cytochrome c-type biogenesis protein"/>
    <property type="match status" value="1"/>
</dbReference>
<evidence type="ECO:0000313" key="10">
    <source>
        <dbReference type="Proteomes" id="UP000250079"/>
    </source>
</evidence>
<keyword evidence="5" id="KW-0201">Cytochrome c-type biogenesis</keyword>
<accession>A0A2Z2P536</accession>
<evidence type="ECO:0000313" key="9">
    <source>
        <dbReference type="EMBL" id="ASJ74944.1"/>
    </source>
</evidence>
<proteinExistence type="inferred from homology"/>
<keyword evidence="6 7" id="KW-0408">Iron</keyword>
<keyword evidence="3 7" id="KW-0479">Metal-binding</keyword>
<dbReference type="Gene3D" id="1.10.8.640">
    <property type="entry name" value="Cytochrome C biogenesis protein"/>
    <property type="match status" value="1"/>
</dbReference>
<comment type="function">
    <text evidence="7">Possible subunit of a heme lyase.</text>
</comment>
<feature type="domain" description="CcmH/CycL/Ccl2/NrfF N-terminal" evidence="8">
    <location>
        <begin position="10"/>
        <end position="148"/>
    </location>
</feature>
<dbReference type="GO" id="GO:0017004">
    <property type="term" value="P:cytochrome complex assembly"/>
    <property type="evidence" value="ECO:0007669"/>
    <property type="project" value="UniProtKB-KW"/>
</dbReference>
<keyword evidence="4 7" id="KW-0732">Signal</keyword>
<sequence length="164" mass="18713">MKALLLVWLLCLLPMLAPAQAADVLTTFENEEQSQLYFSLLKEYRCLKCQNQNLADSHASLADDLRREIRLQILDGKGKNEIDEYLVARYGEFVLYRPRFSAKTLVLWLGPFALLLIGLGSVYLTARRRKTTDREQQIAAMTKSSQAAEQHAARLERARKLLGD</sequence>
<feature type="transmembrane region" description="Helical" evidence="7">
    <location>
        <begin position="105"/>
        <end position="126"/>
    </location>
</feature>
<keyword evidence="10" id="KW-1185">Reference proteome</keyword>
<protein>
    <recommendedName>
        <fullName evidence="7">Cytochrome c-type biogenesis protein</fullName>
    </recommendedName>
</protein>
<dbReference type="GO" id="GO:0005886">
    <property type="term" value="C:plasma membrane"/>
    <property type="evidence" value="ECO:0007669"/>
    <property type="project" value="TreeGrafter"/>
</dbReference>
<evidence type="ECO:0000256" key="2">
    <source>
        <dbReference type="ARBA" id="ARBA00022617"/>
    </source>
</evidence>
<name>A0A2Z2P536_9GAMM</name>
<feature type="chain" id="PRO_5016188920" description="Cytochrome c-type biogenesis protein" evidence="7">
    <location>
        <begin position="22"/>
        <end position="164"/>
    </location>
</feature>
<dbReference type="RefSeq" id="WP_088919914.1">
    <property type="nucleotide sequence ID" value="NZ_CP018632.1"/>
</dbReference>
<evidence type="ECO:0000256" key="5">
    <source>
        <dbReference type="ARBA" id="ARBA00022748"/>
    </source>
</evidence>
<feature type="signal peptide" evidence="7">
    <location>
        <begin position="1"/>
        <end position="21"/>
    </location>
</feature>
<reference evidence="9 10" key="1">
    <citation type="submission" date="2016-12" db="EMBL/GenBank/DDBJ databases">
        <authorList>
            <person name="Song W.-J."/>
            <person name="Kurnit D.M."/>
        </authorList>
    </citation>
    <scope>NUCLEOTIDE SEQUENCE [LARGE SCALE GENOMIC DNA]</scope>
    <source>
        <strain evidence="9 10">IMCC3135</strain>
    </source>
</reference>
<keyword evidence="2 7" id="KW-0349">Heme</keyword>
<dbReference type="InterPro" id="IPR005616">
    <property type="entry name" value="CcmH/CycL/Ccl2/NrfF_N"/>
</dbReference>
<comment type="similarity">
    <text evidence="1 7">Belongs to the CcmH/CycL/Ccl2/NrfF family.</text>
</comment>
<evidence type="ECO:0000259" key="8">
    <source>
        <dbReference type="Pfam" id="PF03918"/>
    </source>
</evidence>
<dbReference type="GO" id="GO:0046872">
    <property type="term" value="F:metal ion binding"/>
    <property type="evidence" value="ECO:0007669"/>
    <property type="project" value="UniProtKB-KW"/>
</dbReference>
<organism evidence="9 10">
    <name type="scientific">Granulosicoccus antarcticus IMCC3135</name>
    <dbReference type="NCBI Taxonomy" id="1192854"/>
    <lineage>
        <taxon>Bacteria</taxon>
        <taxon>Pseudomonadati</taxon>
        <taxon>Pseudomonadota</taxon>
        <taxon>Gammaproteobacteria</taxon>
        <taxon>Chromatiales</taxon>
        <taxon>Granulosicoccaceae</taxon>
        <taxon>Granulosicoccus</taxon>
    </lineage>
</organism>
<dbReference type="AlphaFoldDB" id="A0A2Z2P536"/>
<dbReference type="EMBL" id="CP018632">
    <property type="protein sequence ID" value="ASJ74944.1"/>
    <property type="molecule type" value="Genomic_DNA"/>
</dbReference>
<dbReference type="KEGG" id="gai:IMCC3135_24385"/>
<dbReference type="OrthoDB" id="9804975at2"/>
<evidence type="ECO:0000256" key="1">
    <source>
        <dbReference type="ARBA" id="ARBA00010342"/>
    </source>
</evidence>
<evidence type="ECO:0000256" key="3">
    <source>
        <dbReference type="ARBA" id="ARBA00022723"/>
    </source>
</evidence>
<dbReference type="PANTHER" id="PTHR47870">
    <property type="entry name" value="CYTOCHROME C-TYPE BIOGENESIS PROTEIN CCMH"/>
    <property type="match status" value="1"/>
</dbReference>
<dbReference type="InterPro" id="IPR051263">
    <property type="entry name" value="C-type_cytochrome_biogenesis"/>
</dbReference>
<gene>
    <name evidence="9" type="primary">ccmH</name>
    <name evidence="9" type="ORF">IMCC3135_24385</name>
</gene>
<evidence type="ECO:0000256" key="4">
    <source>
        <dbReference type="ARBA" id="ARBA00022729"/>
    </source>
</evidence>